<dbReference type="GO" id="GO:0003723">
    <property type="term" value="F:RNA binding"/>
    <property type="evidence" value="ECO:0007669"/>
    <property type="project" value="InterPro"/>
</dbReference>
<dbReference type="InterPro" id="IPR006145">
    <property type="entry name" value="PsdUridine_synth_RsuA/RluA"/>
</dbReference>
<evidence type="ECO:0000256" key="1">
    <source>
        <dbReference type="ARBA" id="ARBA00000073"/>
    </source>
</evidence>
<dbReference type="InterPro" id="IPR050188">
    <property type="entry name" value="RluA_PseudoU_synthase"/>
</dbReference>
<dbReference type="OrthoDB" id="9773999at2"/>
<proteinExistence type="inferred from homology"/>
<dbReference type="EMBL" id="CP046457">
    <property type="protein sequence ID" value="QGT99465.1"/>
    <property type="molecule type" value="Genomic_DNA"/>
</dbReference>
<gene>
    <name evidence="7" type="ORF">SYNTR_0872</name>
</gene>
<feature type="domain" description="Pseudouridine synthase RsuA/RluA-like" evidence="6">
    <location>
        <begin position="12"/>
        <end position="167"/>
    </location>
</feature>
<dbReference type="InterPro" id="IPR020103">
    <property type="entry name" value="PsdUridine_synth_cat_dom_sf"/>
</dbReference>
<evidence type="ECO:0000256" key="5">
    <source>
        <dbReference type="ARBA" id="ARBA00033164"/>
    </source>
</evidence>
<dbReference type="GO" id="GO:0001522">
    <property type="term" value="P:pseudouridine synthesis"/>
    <property type="evidence" value="ECO:0007669"/>
    <property type="project" value="InterPro"/>
</dbReference>
<dbReference type="Gene3D" id="3.30.2350.10">
    <property type="entry name" value="Pseudouridine synthase"/>
    <property type="match status" value="1"/>
</dbReference>
<dbReference type="GO" id="GO:0006396">
    <property type="term" value="P:RNA processing"/>
    <property type="evidence" value="ECO:0007669"/>
    <property type="project" value="UniProtKB-ARBA"/>
</dbReference>
<dbReference type="KEGG" id="salq:SYNTR_0872"/>
<name>A0A6I6D9F5_9FIRM</name>
<dbReference type="Pfam" id="PF00849">
    <property type="entry name" value="PseudoU_synth_2"/>
    <property type="match status" value="1"/>
</dbReference>
<sequence length="243" mass="27976">MIKIPIIFEDNHLLVINKPPNILSQGDKTGDADILSLLKQDLKKRYNKLGNVYLGLIHRLDRPVGGVMVLAKTSKAASRLSNQIRNREFQKTYIAIVHGNTLKSKDILTHYLLKDKKTNTVSAVSKSVRQAKEAILEYEVIDKKQDFSLVKINLHTGRPHQIRVQFATIGYPLYGDQKYGVKNNNRRKQIALNSYKITFRHPTLKEVITFTSYIENQHPWDKFSNFLNINQDVFHNYDSTAKS</sequence>
<evidence type="ECO:0000256" key="4">
    <source>
        <dbReference type="ARBA" id="ARBA00031870"/>
    </source>
</evidence>
<comment type="similarity">
    <text evidence="2">Belongs to the pseudouridine synthase RluA family.</text>
</comment>
<keyword evidence="3" id="KW-0413">Isomerase</keyword>
<reference evidence="8" key="1">
    <citation type="journal article" date="2019" name="Microbiology">
        <title>Complete Genome Sequence of an Uncultured Bacterium of the Candidate Phylum Bipolaricaulota.</title>
        <authorList>
            <person name="Kadnikov V.V."/>
            <person name="Mardanov A.V."/>
            <person name="Beletsky A.V."/>
            <person name="Frank Y.A."/>
            <person name="Karnachuk O.V."/>
            <person name="Ravin N.V."/>
        </authorList>
    </citation>
    <scope>NUCLEOTIDE SEQUENCE [LARGE SCALE GENOMIC DNA]</scope>
</reference>
<comment type="catalytic activity">
    <reaction evidence="1">
        <text>a uridine in RNA = a pseudouridine in RNA</text>
        <dbReference type="Rhea" id="RHEA:48348"/>
        <dbReference type="Rhea" id="RHEA-COMP:12068"/>
        <dbReference type="Rhea" id="RHEA-COMP:12069"/>
        <dbReference type="ChEBI" id="CHEBI:65314"/>
        <dbReference type="ChEBI" id="CHEBI:65315"/>
    </reaction>
</comment>
<dbReference type="GO" id="GO:0140098">
    <property type="term" value="F:catalytic activity, acting on RNA"/>
    <property type="evidence" value="ECO:0007669"/>
    <property type="project" value="UniProtKB-ARBA"/>
</dbReference>
<evidence type="ECO:0000259" key="6">
    <source>
        <dbReference type="Pfam" id="PF00849"/>
    </source>
</evidence>
<accession>A0A6I6D9F5</accession>
<evidence type="ECO:0000256" key="2">
    <source>
        <dbReference type="ARBA" id="ARBA00010876"/>
    </source>
</evidence>
<dbReference type="AlphaFoldDB" id="A0A6I6D9F5"/>
<protein>
    <recommendedName>
        <fullName evidence="4">RNA pseudouridylate synthase</fullName>
    </recommendedName>
    <alternativeName>
        <fullName evidence="5">RNA-uridine isomerase</fullName>
    </alternativeName>
</protein>
<evidence type="ECO:0000256" key="3">
    <source>
        <dbReference type="ARBA" id="ARBA00023235"/>
    </source>
</evidence>
<dbReference type="GO" id="GO:0009982">
    <property type="term" value="F:pseudouridine synthase activity"/>
    <property type="evidence" value="ECO:0007669"/>
    <property type="project" value="InterPro"/>
</dbReference>
<evidence type="ECO:0000313" key="7">
    <source>
        <dbReference type="EMBL" id="QGT99465.1"/>
    </source>
</evidence>
<dbReference type="RefSeq" id="WP_156203360.1">
    <property type="nucleotide sequence ID" value="NZ_CP046457.1"/>
</dbReference>
<dbReference type="PANTHER" id="PTHR21600:SF83">
    <property type="entry name" value="PSEUDOURIDYLATE SYNTHASE RPUSD4, MITOCHONDRIAL"/>
    <property type="match status" value="1"/>
</dbReference>
<dbReference type="PANTHER" id="PTHR21600">
    <property type="entry name" value="MITOCHONDRIAL RNA PSEUDOURIDINE SYNTHASE"/>
    <property type="match status" value="1"/>
</dbReference>
<dbReference type="Proteomes" id="UP000426444">
    <property type="component" value="Chromosome"/>
</dbReference>
<evidence type="ECO:0000313" key="8">
    <source>
        <dbReference type="Proteomes" id="UP000426444"/>
    </source>
</evidence>
<dbReference type="SUPFAM" id="SSF55120">
    <property type="entry name" value="Pseudouridine synthase"/>
    <property type="match status" value="1"/>
</dbReference>
<keyword evidence="8" id="KW-1185">Reference proteome</keyword>
<dbReference type="CDD" id="cd02869">
    <property type="entry name" value="PseudoU_synth_RluA_like"/>
    <property type="match status" value="1"/>
</dbReference>
<organism evidence="7 8">
    <name type="scientific">Candidatus Syntrophocurvum alkaliphilum</name>
    <dbReference type="NCBI Taxonomy" id="2293317"/>
    <lineage>
        <taxon>Bacteria</taxon>
        <taxon>Bacillati</taxon>
        <taxon>Bacillota</taxon>
        <taxon>Clostridia</taxon>
        <taxon>Eubacteriales</taxon>
        <taxon>Syntrophomonadaceae</taxon>
        <taxon>Candidatus Syntrophocurvum</taxon>
    </lineage>
</organism>